<evidence type="ECO:0000313" key="2">
    <source>
        <dbReference type="Proteomes" id="UP000645828"/>
    </source>
</evidence>
<sequence>MINLWCLGDYRCTHGMKQQLSCSEKEMLLKESLGHPKMLKVQLVLSSQVGENESNQFPEPERAFHKLEAKTGGGGGEHTSLSSLQLAYCCCGCPSQHSNKDVLWPLYARHCLSLEDFQCPACGELPVSSSCCCSCFFLHISPKHVLDRWWQDYL</sequence>
<dbReference type="EMBL" id="CAJHUB010000728">
    <property type="protein sequence ID" value="CAD7679498.1"/>
    <property type="molecule type" value="Genomic_DNA"/>
</dbReference>
<reference evidence="1" key="1">
    <citation type="submission" date="2020-12" db="EMBL/GenBank/DDBJ databases">
        <authorList>
            <consortium name="Molecular Ecology Group"/>
        </authorList>
    </citation>
    <scope>NUCLEOTIDE SEQUENCE</scope>
    <source>
        <strain evidence="1">TBG_1078</strain>
    </source>
</reference>
<gene>
    <name evidence="1" type="ORF">NYPRO_LOCUS12297</name>
</gene>
<name>A0A811YSD6_NYCPR</name>
<protein>
    <submittedName>
        <fullName evidence="1">(raccoon dog) hypothetical protein</fullName>
    </submittedName>
</protein>
<comment type="caution">
    <text evidence="1">The sequence shown here is derived from an EMBL/GenBank/DDBJ whole genome shotgun (WGS) entry which is preliminary data.</text>
</comment>
<keyword evidence="2" id="KW-1185">Reference proteome</keyword>
<dbReference type="AlphaFoldDB" id="A0A811YSD6"/>
<dbReference type="Proteomes" id="UP000645828">
    <property type="component" value="Unassembled WGS sequence"/>
</dbReference>
<evidence type="ECO:0000313" key="1">
    <source>
        <dbReference type="EMBL" id="CAD7679498.1"/>
    </source>
</evidence>
<proteinExistence type="predicted"/>
<organism evidence="1 2">
    <name type="scientific">Nyctereutes procyonoides</name>
    <name type="common">Raccoon dog</name>
    <name type="synonym">Canis procyonoides</name>
    <dbReference type="NCBI Taxonomy" id="34880"/>
    <lineage>
        <taxon>Eukaryota</taxon>
        <taxon>Metazoa</taxon>
        <taxon>Chordata</taxon>
        <taxon>Craniata</taxon>
        <taxon>Vertebrata</taxon>
        <taxon>Euteleostomi</taxon>
        <taxon>Mammalia</taxon>
        <taxon>Eutheria</taxon>
        <taxon>Laurasiatheria</taxon>
        <taxon>Carnivora</taxon>
        <taxon>Caniformia</taxon>
        <taxon>Canidae</taxon>
        <taxon>Nyctereutes</taxon>
    </lineage>
</organism>
<accession>A0A811YSD6</accession>